<feature type="domain" description="Fibulin C-terminal Ig-like" evidence="2">
    <location>
        <begin position="5"/>
        <end position="47"/>
    </location>
</feature>
<accession>A0AB34HLX8</accession>
<evidence type="ECO:0000313" key="4">
    <source>
        <dbReference type="Proteomes" id="UP001159641"/>
    </source>
</evidence>
<sequence length="50" mass="5668">MSSPSVVRQVRPVVGPFHAVLKLEMNYVVGGVVSHRNVVNVHIFVSEYWF</sequence>
<dbReference type="AlphaFoldDB" id="A0AB34HLX8"/>
<keyword evidence="1" id="KW-0677">Repeat</keyword>
<dbReference type="InterPro" id="IPR055088">
    <property type="entry name" value="Fibulin_C"/>
</dbReference>
<dbReference type="Proteomes" id="UP001159641">
    <property type="component" value="Unassembled WGS sequence"/>
</dbReference>
<gene>
    <name evidence="3" type="ORF">J1605_020527</name>
</gene>
<keyword evidence="4" id="KW-1185">Reference proteome</keyword>
<evidence type="ECO:0000313" key="3">
    <source>
        <dbReference type="EMBL" id="KAJ8791805.1"/>
    </source>
</evidence>
<evidence type="ECO:0000256" key="1">
    <source>
        <dbReference type="ARBA" id="ARBA00022737"/>
    </source>
</evidence>
<evidence type="ECO:0000259" key="2">
    <source>
        <dbReference type="Pfam" id="PF22914"/>
    </source>
</evidence>
<organism evidence="3 4">
    <name type="scientific">Eschrichtius robustus</name>
    <name type="common">California gray whale</name>
    <name type="synonym">Eschrichtius gibbosus</name>
    <dbReference type="NCBI Taxonomy" id="9764"/>
    <lineage>
        <taxon>Eukaryota</taxon>
        <taxon>Metazoa</taxon>
        <taxon>Chordata</taxon>
        <taxon>Craniata</taxon>
        <taxon>Vertebrata</taxon>
        <taxon>Euteleostomi</taxon>
        <taxon>Mammalia</taxon>
        <taxon>Eutheria</taxon>
        <taxon>Laurasiatheria</taxon>
        <taxon>Artiodactyla</taxon>
        <taxon>Whippomorpha</taxon>
        <taxon>Cetacea</taxon>
        <taxon>Mysticeti</taxon>
        <taxon>Eschrichtiidae</taxon>
        <taxon>Eschrichtius</taxon>
    </lineage>
</organism>
<reference evidence="3 4" key="1">
    <citation type="submission" date="2022-11" db="EMBL/GenBank/DDBJ databases">
        <title>Whole genome sequence of Eschrichtius robustus ER-17-0199.</title>
        <authorList>
            <person name="Bruniche-Olsen A."/>
            <person name="Black A.N."/>
            <person name="Fields C.J."/>
            <person name="Walden K."/>
            <person name="Dewoody J.A."/>
        </authorList>
    </citation>
    <scope>NUCLEOTIDE SEQUENCE [LARGE SCALE GENOMIC DNA]</scope>
    <source>
        <strain evidence="3">ER-17-0199</strain>
        <tissue evidence="3">Blubber</tissue>
    </source>
</reference>
<comment type="caution">
    <text evidence="3">The sequence shown here is derived from an EMBL/GenBank/DDBJ whole genome shotgun (WGS) entry which is preliminary data.</text>
</comment>
<name>A0AB34HLX8_ESCRO</name>
<dbReference type="EMBL" id="JAIQCJ010001201">
    <property type="protein sequence ID" value="KAJ8791805.1"/>
    <property type="molecule type" value="Genomic_DNA"/>
</dbReference>
<protein>
    <recommendedName>
        <fullName evidence="2">Fibulin C-terminal Ig-like domain-containing protein</fullName>
    </recommendedName>
</protein>
<proteinExistence type="predicted"/>
<dbReference type="Pfam" id="PF22914">
    <property type="entry name" value="Fibulin_C"/>
    <property type="match status" value="1"/>
</dbReference>